<evidence type="ECO:0000313" key="3">
    <source>
        <dbReference type="Proteomes" id="UP000032702"/>
    </source>
</evidence>
<dbReference type="Pfam" id="PF13536">
    <property type="entry name" value="EmrE"/>
    <property type="match status" value="1"/>
</dbReference>
<reference evidence="2 3" key="1">
    <citation type="submission" date="2006-04" db="EMBL/GenBank/DDBJ databases">
        <authorList>
            <person name="Nierman W.C."/>
        </authorList>
    </citation>
    <scope>NUCLEOTIDE SEQUENCE [LARGE SCALE GENOMIC DNA]</scope>
    <source>
        <strain evidence="2 3">DW4/3-1</strain>
    </source>
</reference>
<dbReference type="OrthoDB" id="3457556at2"/>
<feature type="transmembrane region" description="Helical" evidence="1">
    <location>
        <begin position="55"/>
        <end position="74"/>
    </location>
</feature>
<feature type="transmembrane region" description="Helical" evidence="1">
    <location>
        <begin position="20"/>
        <end position="43"/>
    </location>
</feature>
<keyword evidence="1" id="KW-1133">Transmembrane helix</keyword>
<evidence type="ECO:0000313" key="2">
    <source>
        <dbReference type="EMBL" id="EAU68634.1"/>
    </source>
</evidence>
<proteinExistence type="predicted"/>
<accession>Q09A69</accession>
<evidence type="ECO:0000256" key="1">
    <source>
        <dbReference type="SAM" id="Phobius"/>
    </source>
</evidence>
<dbReference type="Proteomes" id="UP000032702">
    <property type="component" value="Unassembled WGS sequence"/>
</dbReference>
<gene>
    <name evidence="2" type="ORF">STIAU_6058</name>
</gene>
<organism evidence="2 3">
    <name type="scientific">Stigmatella aurantiaca (strain DW4/3-1)</name>
    <dbReference type="NCBI Taxonomy" id="378806"/>
    <lineage>
        <taxon>Bacteria</taxon>
        <taxon>Pseudomonadati</taxon>
        <taxon>Myxococcota</taxon>
        <taxon>Myxococcia</taxon>
        <taxon>Myxococcales</taxon>
        <taxon>Cystobacterineae</taxon>
        <taxon>Archangiaceae</taxon>
        <taxon>Stigmatella</taxon>
    </lineage>
</organism>
<name>Q09A69_STIAD</name>
<dbReference type="AlphaFoldDB" id="Q09A69"/>
<sequence length="138" mass="14442">MPLRRLKTFDPSSSWSDSNWVGPASCALLLVLGSVPFWVGLHALVRPPAPTSSQVLQTLMVALSSGVIATTLFLRARNAAQDAYSIAAIDATQAGEVVFALAGEVLLLGMPLPPQEALMGVSWSPAASSDSRLELPGN</sequence>
<keyword evidence="1" id="KW-0812">Transmembrane</keyword>
<dbReference type="InterPro" id="IPR032713">
    <property type="entry name" value="EmrE"/>
</dbReference>
<comment type="caution">
    <text evidence="2">The sequence shown here is derived from an EMBL/GenBank/DDBJ whole genome shotgun (WGS) entry which is preliminary data.</text>
</comment>
<dbReference type="EMBL" id="AAMD01000014">
    <property type="protein sequence ID" value="EAU68634.1"/>
    <property type="molecule type" value="Genomic_DNA"/>
</dbReference>
<keyword evidence="1" id="KW-0472">Membrane</keyword>
<protein>
    <submittedName>
        <fullName evidence="2">Membrane protein, putative</fullName>
    </submittedName>
</protein>
<dbReference type="PATRIC" id="fig|378806.16.peg.8026"/>